<dbReference type="Proteomes" id="UP000283003">
    <property type="component" value="Unassembled WGS sequence"/>
</dbReference>
<keyword evidence="3" id="KW-1185">Reference proteome</keyword>
<evidence type="ECO:0000313" key="3">
    <source>
        <dbReference type="Proteomes" id="UP000283003"/>
    </source>
</evidence>
<accession>A0A437GYR7</accession>
<evidence type="ECO:0000313" key="2">
    <source>
        <dbReference type="EMBL" id="RVQ67822.1"/>
    </source>
</evidence>
<keyword evidence="1" id="KW-0175">Coiled coil</keyword>
<protein>
    <submittedName>
        <fullName evidence="2">Uncharacterized protein</fullName>
    </submittedName>
</protein>
<dbReference type="RefSeq" id="WP_127612336.1">
    <property type="nucleotide sequence ID" value="NZ_RXOL01000002.1"/>
</dbReference>
<sequence>MANSTALSRFFAMLNPLRAARDFRDVWVQENPYRWRIALVSLVATISVFSVMFQEEHRIEPRPPEITWITTLEPGRSDAEIVASNLANQREKERLAAERKAREEQAREVYEAIGRASGIDVEQARREGDAERAAAAAAEKAKRERALAEIEARQDGTRQAD</sequence>
<proteinExistence type="predicted"/>
<feature type="coiled-coil region" evidence="1">
    <location>
        <begin position="87"/>
        <end position="153"/>
    </location>
</feature>
<evidence type="ECO:0000256" key="1">
    <source>
        <dbReference type="SAM" id="Coils"/>
    </source>
</evidence>
<organism evidence="2 3">
    <name type="scientific">Croceicoccus ponticola</name>
    <dbReference type="NCBI Taxonomy" id="2217664"/>
    <lineage>
        <taxon>Bacteria</taxon>
        <taxon>Pseudomonadati</taxon>
        <taxon>Pseudomonadota</taxon>
        <taxon>Alphaproteobacteria</taxon>
        <taxon>Sphingomonadales</taxon>
        <taxon>Erythrobacteraceae</taxon>
        <taxon>Croceicoccus</taxon>
    </lineage>
</organism>
<dbReference type="EMBL" id="RXOL01000002">
    <property type="protein sequence ID" value="RVQ67822.1"/>
    <property type="molecule type" value="Genomic_DNA"/>
</dbReference>
<reference evidence="2 3" key="1">
    <citation type="submission" date="2018-12" db="EMBL/GenBank/DDBJ databases">
        <title>Croceicoccus ponticola sp. nov., a lipolytic bacterium isolated from seawater.</title>
        <authorList>
            <person name="Yoon J.-H."/>
        </authorList>
    </citation>
    <scope>NUCLEOTIDE SEQUENCE [LARGE SCALE GENOMIC DNA]</scope>
    <source>
        <strain evidence="2 3">GM-16</strain>
    </source>
</reference>
<gene>
    <name evidence="2" type="ORF">EKN06_07865</name>
</gene>
<dbReference type="AlphaFoldDB" id="A0A437GYR7"/>
<dbReference type="OrthoDB" id="7391871at2"/>
<comment type="caution">
    <text evidence="2">The sequence shown here is derived from an EMBL/GenBank/DDBJ whole genome shotgun (WGS) entry which is preliminary data.</text>
</comment>
<name>A0A437GYR7_9SPHN</name>